<dbReference type="AlphaFoldDB" id="A0A835VFL7"/>
<sequence length="70" mass="7574">MAYEDELFTIGGCGDQINERVSVLGNAGDVFGNSSWIGAACSEIEVETEYPPDLSSGRTLYQHQAPWPPP</sequence>
<dbReference type="EMBL" id="JADCNM010000002">
    <property type="protein sequence ID" value="KAG0494651.1"/>
    <property type="molecule type" value="Genomic_DNA"/>
</dbReference>
<comment type="caution">
    <text evidence="1">The sequence shown here is derived from an EMBL/GenBank/DDBJ whole genome shotgun (WGS) entry which is preliminary data.</text>
</comment>
<protein>
    <submittedName>
        <fullName evidence="1">Uncharacterized protein</fullName>
    </submittedName>
</protein>
<organism evidence="1 2">
    <name type="scientific">Vanilla planifolia</name>
    <name type="common">Vanilla</name>
    <dbReference type="NCBI Taxonomy" id="51239"/>
    <lineage>
        <taxon>Eukaryota</taxon>
        <taxon>Viridiplantae</taxon>
        <taxon>Streptophyta</taxon>
        <taxon>Embryophyta</taxon>
        <taxon>Tracheophyta</taxon>
        <taxon>Spermatophyta</taxon>
        <taxon>Magnoliopsida</taxon>
        <taxon>Liliopsida</taxon>
        <taxon>Asparagales</taxon>
        <taxon>Orchidaceae</taxon>
        <taxon>Vanilloideae</taxon>
        <taxon>Vanilleae</taxon>
        <taxon>Vanilla</taxon>
    </lineage>
</organism>
<accession>A0A835VFL7</accession>
<evidence type="ECO:0000313" key="1">
    <source>
        <dbReference type="EMBL" id="KAG0494651.1"/>
    </source>
</evidence>
<proteinExistence type="predicted"/>
<gene>
    <name evidence="1" type="ORF">HPP92_005645</name>
</gene>
<evidence type="ECO:0000313" key="2">
    <source>
        <dbReference type="Proteomes" id="UP000639772"/>
    </source>
</evidence>
<name>A0A835VFL7_VANPL</name>
<reference evidence="1 2" key="1">
    <citation type="journal article" date="2020" name="Nat. Food">
        <title>A phased Vanilla planifolia genome enables genetic improvement of flavour and production.</title>
        <authorList>
            <person name="Hasing T."/>
            <person name="Tang H."/>
            <person name="Brym M."/>
            <person name="Khazi F."/>
            <person name="Huang T."/>
            <person name="Chambers A.H."/>
        </authorList>
    </citation>
    <scope>NUCLEOTIDE SEQUENCE [LARGE SCALE GENOMIC DNA]</scope>
    <source>
        <tissue evidence="1">Leaf</tissue>
    </source>
</reference>
<dbReference type="Proteomes" id="UP000639772">
    <property type="component" value="Unassembled WGS sequence"/>
</dbReference>